<dbReference type="Proteomes" id="UP000294588">
    <property type="component" value="Unassembled WGS sequence"/>
</dbReference>
<keyword evidence="2" id="KW-1185">Reference proteome</keyword>
<name>A0AC61QKM1_9BACT</name>
<evidence type="ECO:0000313" key="1">
    <source>
        <dbReference type="EMBL" id="TDF74202.1"/>
    </source>
</evidence>
<comment type="caution">
    <text evidence="1">The sequence shown here is derived from an EMBL/GenBank/DDBJ whole genome shotgun (WGS) entry which is preliminary data.</text>
</comment>
<proteinExistence type="predicted"/>
<reference evidence="1" key="1">
    <citation type="submission" date="2019-03" db="EMBL/GenBank/DDBJ databases">
        <title>Candidatus Syntrophosphaera thermopropionivorans: a novel player in syntrophic propionate oxidation during anaerobic digestion.</title>
        <authorList>
            <person name="Dyksma S."/>
        </authorList>
    </citation>
    <scope>NUCLEOTIDE SEQUENCE</scope>
    <source>
        <strain evidence="1">W5</strain>
    </source>
</reference>
<evidence type="ECO:0000313" key="2">
    <source>
        <dbReference type="Proteomes" id="UP000294588"/>
    </source>
</evidence>
<protein>
    <submittedName>
        <fullName evidence="1">LytR family transcriptional regulator</fullName>
    </submittedName>
</protein>
<organism evidence="1 2">
    <name type="scientific">Candidatus Syntrophosphaera thermopropionivorans</name>
    <dbReference type="NCBI Taxonomy" id="2593015"/>
    <lineage>
        <taxon>Bacteria</taxon>
        <taxon>Pseudomonadati</taxon>
        <taxon>Candidatus Cloacimonadota</taxon>
        <taxon>Candidatus Cloacimonadia</taxon>
        <taxon>Candidatus Cloacimonadales</taxon>
        <taxon>Candidatus Cloacimonadaceae</taxon>
        <taxon>Candidatus Syntrophosphaera</taxon>
    </lineage>
</organism>
<gene>
    <name evidence="1" type="ORF">E0946_01890</name>
</gene>
<dbReference type="EMBL" id="SMOG01000002">
    <property type="protein sequence ID" value="TDF74202.1"/>
    <property type="molecule type" value="Genomic_DNA"/>
</dbReference>
<sequence length="146" mass="16868">MTAKRSSNKWFPSKSLLWVLIVVLTGVLITLIYIRFISPKSDFQDLDEKNLPAIKVIIKNGCGIENLATDYANYIRNKNIEVIRVADTPHPIYNKSLIEMKKEDWQDLKRLQKMTGIQRYTLAVDSESEAPFIIILGADYDTFMKR</sequence>
<accession>A0AC61QKM1</accession>